<name>A0A099I1Z0_CLOIN</name>
<organism evidence="5 6">
    <name type="scientific">Clostridium innocuum</name>
    <dbReference type="NCBI Taxonomy" id="1522"/>
    <lineage>
        <taxon>Bacteria</taxon>
        <taxon>Bacillati</taxon>
        <taxon>Bacillota</taxon>
        <taxon>Clostridia</taxon>
        <taxon>Eubacteriales</taxon>
        <taxon>Clostridiaceae</taxon>
        <taxon>Clostridium</taxon>
    </lineage>
</organism>
<evidence type="ECO:0000313" key="5">
    <source>
        <dbReference type="EMBL" id="KGJ51282.1"/>
    </source>
</evidence>
<comment type="caution">
    <text evidence="5">The sequence shown here is derived from an EMBL/GenBank/DDBJ whole genome shotgun (WGS) entry which is preliminary data.</text>
</comment>
<dbReference type="PANTHER" id="PTHR30265:SF4">
    <property type="entry name" value="KOW MOTIF FAMILY PROTEIN, EXPRESSED"/>
    <property type="match status" value="1"/>
</dbReference>
<dbReference type="Gene3D" id="3.30.70.940">
    <property type="entry name" value="NusG, N-terminal domain"/>
    <property type="match status" value="1"/>
</dbReference>
<evidence type="ECO:0000256" key="2">
    <source>
        <dbReference type="ARBA" id="ARBA00023015"/>
    </source>
</evidence>
<dbReference type="CDD" id="cd08000">
    <property type="entry name" value="NGN"/>
    <property type="match status" value="1"/>
</dbReference>
<dbReference type="NCBIfam" id="NF033641">
    <property type="entry name" value="antiterm_LoaP"/>
    <property type="match status" value="1"/>
</dbReference>
<dbReference type="InterPro" id="IPR043425">
    <property type="entry name" value="NusG-like"/>
</dbReference>
<dbReference type="SUPFAM" id="SSF50104">
    <property type="entry name" value="Translation proteins SH3-like domain"/>
    <property type="match status" value="1"/>
</dbReference>
<dbReference type="AlphaFoldDB" id="A0A099I1Z0"/>
<feature type="domain" description="NusG-like N-terminal" evidence="4">
    <location>
        <begin position="2"/>
        <end position="99"/>
    </location>
</feature>
<dbReference type="SUPFAM" id="SSF82679">
    <property type="entry name" value="N-utilization substance G protein NusG, N-terminal domain"/>
    <property type="match status" value="1"/>
</dbReference>
<dbReference type="Pfam" id="PF02357">
    <property type="entry name" value="NusG"/>
    <property type="match status" value="1"/>
</dbReference>
<dbReference type="InterPro" id="IPR008991">
    <property type="entry name" value="Translation_prot_SH3-like_sf"/>
</dbReference>
<dbReference type="SMART" id="SM00738">
    <property type="entry name" value="NGN"/>
    <property type="match status" value="1"/>
</dbReference>
<accession>A0A099I1Z0</accession>
<dbReference type="GO" id="GO:0006354">
    <property type="term" value="P:DNA-templated transcription elongation"/>
    <property type="evidence" value="ECO:0007669"/>
    <property type="project" value="InterPro"/>
</dbReference>
<proteinExistence type="predicted"/>
<dbReference type="EMBL" id="JQIF01000131">
    <property type="protein sequence ID" value="KGJ51282.1"/>
    <property type="molecule type" value="Genomic_DNA"/>
</dbReference>
<evidence type="ECO:0000256" key="1">
    <source>
        <dbReference type="ARBA" id="ARBA00022814"/>
    </source>
</evidence>
<dbReference type="InterPro" id="IPR006645">
    <property type="entry name" value="NGN-like_dom"/>
</dbReference>
<dbReference type="Proteomes" id="UP000030008">
    <property type="component" value="Unassembled WGS sequence"/>
</dbReference>
<evidence type="ECO:0000256" key="3">
    <source>
        <dbReference type="ARBA" id="ARBA00023163"/>
    </source>
</evidence>
<keyword evidence="1" id="KW-0889">Transcription antitermination</keyword>
<dbReference type="PANTHER" id="PTHR30265">
    <property type="entry name" value="RHO-INTERACTING TRANSCRIPTION TERMINATION FACTOR NUSG"/>
    <property type="match status" value="1"/>
</dbReference>
<protein>
    <submittedName>
        <fullName evidence="5">Transcription antiterminator</fullName>
    </submittedName>
</protein>
<dbReference type="InterPro" id="IPR036735">
    <property type="entry name" value="NGN_dom_sf"/>
</dbReference>
<keyword evidence="3" id="KW-0804">Transcription</keyword>
<evidence type="ECO:0000259" key="4">
    <source>
        <dbReference type="SMART" id="SM00738"/>
    </source>
</evidence>
<dbReference type="InterPro" id="IPR047663">
    <property type="entry name" value="Transcription_antiterm_LoaP"/>
</dbReference>
<reference evidence="5 6" key="1">
    <citation type="submission" date="2014-08" db="EMBL/GenBank/DDBJ databases">
        <title>Clostridium innocuum, an unnegligible vancomycin-resistant pathogen causing extra-intestinal infections.</title>
        <authorList>
            <person name="Feng Y."/>
            <person name="Chiu C.-H."/>
        </authorList>
    </citation>
    <scope>NUCLEOTIDE SEQUENCE [LARGE SCALE GENOMIC DNA]</scope>
    <source>
        <strain evidence="5 6">AN88</strain>
    </source>
</reference>
<evidence type="ECO:0000313" key="6">
    <source>
        <dbReference type="Proteomes" id="UP000030008"/>
    </source>
</evidence>
<sequence>MMKPWYVLYVMGGREKRILELLNQQDGIKAFTPLKEVVHRIQGKRVIVKKPLFPSYVFVETELNPNGFQQALLRYRSQIRGILKELRYEDDVSALSTEERAYLEGLMDEEHNVRISKGEILDGEVIITEGPLKGYESNIIRIDRHKRRAILNVRMNDREMQVDVSLEIVKKIESQK</sequence>
<dbReference type="GO" id="GO:0031564">
    <property type="term" value="P:transcription antitermination"/>
    <property type="evidence" value="ECO:0007669"/>
    <property type="project" value="UniProtKB-KW"/>
</dbReference>
<gene>
    <name evidence="5" type="ORF">CIAN88_21675</name>
</gene>
<keyword evidence="2" id="KW-0805">Transcription regulation</keyword>
<dbReference type="RefSeq" id="WP_044908197.1">
    <property type="nucleotide sequence ID" value="NZ_JQIF01000131.1"/>
</dbReference>